<dbReference type="RefSeq" id="WP_034545180.1">
    <property type="nucleotide sequence ID" value="NZ_FSRN01000001.1"/>
</dbReference>
<dbReference type="OrthoDB" id="2155748at2"/>
<gene>
    <name evidence="1" type="ORF">SAMN05878443_1769</name>
</gene>
<sequence length="279" mass="31502">MSKKSGFAVFLLMILAVGVVLFGMSYSKQQQQELEMVAEQTNKKEKVEIQEDDSQQMTDYEESRGALSVLDYLKYIGSLKEEVSISFYGDIAQEEPWIAATEEYIDEQIASKINSNRLAYPTYNSYQLISENKVTELAKTNPNVVFFQVTPYADQEKDISLDDSSEYLAMNYAAIKDVLPEALVIFVTPNPSSSERGNNNSRTLDYTSYLNEMVATVEENEWTVFDLHKSYLKKLETDGIALENTLNETGKSLNGEGTSIYSTLFEEMLNQKVDTTSGI</sequence>
<dbReference type="Gene3D" id="3.40.50.1110">
    <property type="entry name" value="SGNH hydrolase"/>
    <property type="match status" value="1"/>
</dbReference>
<reference evidence="2" key="1">
    <citation type="submission" date="2016-11" db="EMBL/GenBank/DDBJ databases">
        <authorList>
            <person name="Varghese N."/>
            <person name="Submissions S."/>
        </authorList>
    </citation>
    <scope>NUCLEOTIDE SEQUENCE [LARGE SCALE GENOMIC DNA]</scope>
    <source>
        <strain evidence="2">313</strain>
    </source>
</reference>
<accession>A0A1N6HBV2</accession>
<dbReference type="InterPro" id="IPR036514">
    <property type="entry name" value="SGNH_hydro_sf"/>
</dbReference>
<dbReference type="STRING" id="28230.SAMN05878443_1769"/>
<proteinExistence type="predicted"/>
<name>A0A1N6HBV2_9LACT</name>
<dbReference type="AlphaFoldDB" id="A0A1N6HBV2"/>
<dbReference type="SUPFAM" id="SSF52266">
    <property type="entry name" value="SGNH hydrolase"/>
    <property type="match status" value="1"/>
</dbReference>
<dbReference type="eggNOG" id="COG2755">
    <property type="taxonomic scope" value="Bacteria"/>
</dbReference>
<organism evidence="1 2">
    <name type="scientific">Carnobacterium alterfunditum</name>
    <dbReference type="NCBI Taxonomy" id="28230"/>
    <lineage>
        <taxon>Bacteria</taxon>
        <taxon>Bacillati</taxon>
        <taxon>Bacillota</taxon>
        <taxon>Bacilli</taxon>
        <taxon>Lactobacillales</taxon>
        <taxon>Carnobacteriaceae</taxon>
        <taxon>Carnobacterium</taxon>
    </lineage>
</organism>
<evidence type="ECO:0008006" key="3">
    <source>
        <dbReference type="Google" id="ProtNLM"/>
    </source>
</evidence>
<dbReference type="Proteomes" id="UP000184758">
    <property type="component" value="Unassembled WGS sequence"/>
</dbReference>
<dbReference type="EMBL" id="FSRN01000001">
    <property type="protein sequence ID" value="SIO17321.1"/>
    <property type="molecule type" value="Genomic_DNA"/>
</dbReference>
<protein>
    <recommendedName>
        <fullName evidence="3">SGNH/GDSL hydrolase family protein</fullName>
    </recommendedName>
</protein>
<evidence type="ECO:0000313" key="2">
    <source>
        <dbReference type="Proteomes" id="UP000184758"/>
    </source>
</evidence>
<evidence type="ECO:0000313" key="1">
    <source>
        <dbReference type="EMBL" id="SIO17321.1"/>
    </source>
</evidence>
<keyword evidence="2" id="KW-1185">Reference proteome</keyword>